<evidence type="ECO:0000256" key="2">
    <source>
        <dbReference type="ARBA" id="ARBA00010617"/>
    </source>
</evidence>
<dbReference type="InterPro" id="IPR050121">
    <property type="entry name" value="Cytochrome_P450_monoxygenase"/>
</dbReference>
<evidence type="ECO:0000256" key="8">
    <source>
        <dbReference type="RuleBase" id="RU000461"/>
    </source>
</evidence>
<dbReference type="InterPro" id="IPR002401">
    <property type="entry name" value="Cyt_P450_E_grp-I"/>
</dbReference>
<comment type="cofactor">
    <cofactor evidence="1">
        <name>heme</name>
        <dbReference type="ChEBI" id="CHEBI:30413"/>
    </cofactor>
</comment>
<dbReference type="Gene3D" id="1.10.630.10">
    <property type="entry name" value="Cytochrome P450"/>
    <property type="match status" value="1"/>
</dbReference>
<proteinExistence type="inferred from homology"/>
<dbReference type="InterPro" id="IPR017972">
    <property type="entry name" value="Cyt_P450_CS"/>
</dbReference>
<dbReference type="SUPFAM" id="SSF48264">
    <property type="entry name" value="Cytochrome P450"/>
    <property type="match status" value="1"/>
</dbReference>
<accession>A0ABR3XP90</accession>
<dbReference type="Proteomes" id="UP001583193">
    <property type="component" value="Unassembled WGS sequence"/>
</dbReference>
<keyword evidence="5 8" id="KW-0560">Oxidoreductase</keyword>
<dbReference type="Pfam" id="PF00067">
    <property type="entry name" value="p450"/>
    <property type="match status" value="1"/>
</dbReference>
<evidence type="ECO:0000256" key="3">
    <source>
        <dbReference type="ARBA" id="ARBA00022617"/>
    </source>
</evidence>
<dbReference type="CDD" id="cd11062">
    <property type="entry name" value="CYP58-like"/>
    <property type="match status" value="1"/>
</dbReference>
<evidence type="ECO:0008006" key="11">
    <source>
        <dbReference type="Google" id="ProtNLM"/>
    </source>
</evidence>
<dbReference type="PANTHER" id="PTHR24305">
    <property type="entry name" value="CYTOCHROME P450"/>
    <property type="match status" value="1"/>
</dbReference>
<comment type="similarity">
    <text evidence="2 8">Belongs to the cytochrome P450 family.</text>
</comment>
<dbReference type="PRINTS" id="PR00385">
    <property type="entry name" value="P450"/>
</dbReference>
<gene>
    <name evidence="9" type="ORF">Plec18167_004763</name>
</gene>
<dbReference type="InterPro" id="IPR001128">
    <property type="entry name" value="Cyt_P450"/>
</dbReference>
<evidence type="ECO:0000313" key="9">
    <source>
        <dbReference type="EMBL" id="KAL1877794.1"/>
    </source>
</evidence>
<sequence length="391" mass="44558">MTGTPDGIFGTISHEIHRKRRAAVSPFFSKANVTSEEPRIFESVRLLCDSLEKQIVTQGWAEMRQNYLALTTDILSDHAFGRSLKLLHEEQNAHDWKRTIKAIAILTPLVKQFTWIIPLALRLPLRPLQFVVPDLARIVALRRDMDRQAEVAIRSHSESSISVSEKSTIARPGINIFSSLLSSKTLPSREKGRSRIAQEAFVVLVAGGETTARILTAVTYHMLAKRDTVLRKVKRELDDAIFDPDVRVPVQELERLPWLTAVIKESLRITGLVTSRLPLVSPKDPLQYEDWTIPPGTPISMTLPDILHDPKVFSDPLEFHPERWFPSNPDYEKVNNGYIPFGRGSRMCVGINLALAEIYLSIAYIFRRFDLELYETTRERDIDHVRDCFIA</sequence>
<organism evidence="9 10">
    <name type="scientific">Paecilomyces lecythidis</name>
    <dbReference type="NCBI Taxonomy" id="3004212"/>
    <lineage>
        <taxon>Eukaryota</taxon>
        <taxon>Fungi</taxon>
        <taxon>Dikarya</taxon>
        <taxon>Ascomycota</taxon>
        <taxon>Pezizomycotina</taxon>
        <taxon>Eurotiomycetes</taxon>
        <taxon>Eurotiomycetidae</taxon>
        <taxon>Eurotiales</taxon>
        <taxon>Thermoascaceae</taxon>
        <taxon>Paecilomyces</taxon>
    </lineage>
</organism>
<keyword evidence="4 8" id="KW-0479">Metal-binding</keyword>
<reference evidence="9 10" key="1">
    <citation type="journal article" date="2024" name="IMA Fungus">
        <title>IMA Genome - F19 : A genome assembly and annotation guide to empower mycologists, including annotated draft genome sequences of Ceratocystis pirilliformis, Diaporthe australafricana, Fusarium ophioides, Paecilomyces lecythidis, and Sporothrix stenoceras.</title>
        <authorList>
            <person name="Aylward J."/>
            <person name="Wilson A.M."/>
            <person name="Visagie C.M."/>
            <person name="Spraker J."/>
            <person name="Barnes I."/>
            <person name="Buitendag C."/>
            <person name="Ceriani C."/>
            <person name="Del Mar Angel L."/>
            <person name="du Plessis D."/>
            <person name="Fuchs T."/>
            <person name="Gasser K."/>
            <person name="Kramer D."/>
            <person name="Li W."/>
            <person name="Munsamy K."/>
            <person name="Piso A."/>
            <person name="Price J.L."/>
            <person name="Sonnekus B."/>
            <person name="Thomas C."/>
            <person name="van der Nest A."/>
            <person name="van Dijk A."/>
            <person name="van Heerden A."/>
            <person name="van Vuuren N."/>
            <person name="Yilmaz N."/>
            <person name="Duong T.A."/>
            <person name="van der Merwe N.A."/>
            <person name="Wingfield M.J."/>
            <person name="Wingfield B.D."/>
        </authorList>
    </citation>
    <scope>NUCLEOTIDE SEQUENCE [LARGE SCALE GENOMIC DNA]</scope>
    <source>
        <strain evidence="9 10">CMW 18167</strain>
    </source>
</reference>
<dbReference type="PRINTS" id="PR00463">
    <property type="entry name" value="EP450I"/>
</dbReference>
<keyword evidence="3 8" id="KW-0349">Heme</keyword>
<name>A0ABR3XP90_9EURO</name>
<evidence type="ECO:0000256" key="5">
    <source>
        <dbReference type="ARBA" id="ARBA00023002"/>
    </source>
</evidence>
<keyword evidence="6 8" id="KW-0408">Iron</keyword>
<evidence type="ECO:0000256" key="4">
    <source>
        <dbReference type="ARBA" id="ARBA00022723"/>
    </source>
</evidence>
<evidence type="ECO:0000256" key="1">
    <source>
        <dbReference type="ARBA" id="ARBA00001971"/>
    </source>
</evidence>
<keyword evidence="10" id="KW-1185">Reference proteome</keyword>
<comment type="caution">
    <text evidence="9">The sequence shown here is derived from an EMBL/GenBank/DDBJ whole genome shotgun (WGS) entry which is preliminary data.</text>
</comment>
<keyword evidence="7 8" id="KW-0503">Monooxygenase</keyword>
<dbReference type="PROSITE" id="PS00086">
    <property type="entry name" value="CYTOCHROME_P450"/>
    <property type="match status" value="1"/>
</dbReference>
<evidence type="ECO:0000256" key="7">
    <source>
        <dbReference type="ARBA" id="ARBA00023033"/>
    </source>
</evidence>
<dbReference type="PANTHER" id="PTHR24305:SF157">
    <property type="entry name" value="N-ACETYLTRYPTOPHAN 6-HYDROXYLASE IVOC-RELATED"/>
    <property type="match status" value="1"/>
</dbReference>
<protein>
    <recommendedName>
        <fullName evidence="11">Cytochrome P450</fullName>
    </recommendedName>
</protein>
<dbReference type="InterPro" id="IPR036396">
    <property type="entry name" value="Cyt_P450_sf"/>
</dbReference>
<evidence type="ECO:0000313" key="10">
    <source>
        <dbReference type="Proteomes" id="UP001583193"/>
    </source>
</evidence>
<dbReference type="EMBL" id="JAVDPF010000013">
    <property type="protein sequence ID" value="KAL1877794.1"/>
    <property type="molecule type" value="Genomic_DNA"/>
</dbReference>
<evidence type="ECO:0000256" key="6">
    <source>
        <dbReference type="ARBA" id="ARBA00023004"/>
    </source>
</evidence>